<evidence type="ECO:0000259" key="1">
    <source>
        <dbReference type="Pfam" id="PF03407"/>
    </source>
</evidence>
<feature type="domain" description="Nucleotide-diphospho-sugar transferase" evidence="1">
    <location>
        <begin position="472"/>
        <end position="664"/>
    </location>
</feature>
<dbReference type="Proteomes" id="UP001178507">
    <property type="component" value="Unassembled WGS sequence"/>
</dbReference>
<comment type="caution">
    <text evidence="2">The sequence shown here is derived from an EMBL/GenBank/DDBJ whole genome shotgun (WGS) entry which is preliminary data.</text>
</comment>
<dbReference type="PANTHER" id="PTHR46936:SF1">
    <property type="entry name" value="ARABINOSYLTRANSFERASE XEG113"/>
    <property type="match status" value="1"/>
</dbReference>
<proteinExistence type="predicted"/>
<name>A0AA36HQF3_9DINO</name>
<sequence length="805" mass="89054">MARPRRGDAGFVRPAAIGALSALVVVVFLQSTHQESFLQRLQPAHSFTAERSPVAAPAVAHRPAPVAAPGAAPVAAPSAPKAFAEVKDTSASDEERQMVEVVKKHAGVYLDKQAHPEFANVVLVTAANYAYFSIYNNWRCNAERHGLDWAVVANDEDAFKHLGDRGILAMGEKVSGMNGWGSAKLDSVGRNKMFMVLTIMRLAGLGVVFTDADNMFRGDPFAKGVHLGDLIRSSKYDYVYQEELAKAPNKDHVVPGDGGNTGFFYATARRNQKMVSFFSDVVAEVDRQREESFRRSGERLGADQPIFWQVMQKLRSSSGKDGPGGFKCVRLCKHNPTCKAPREDTMDYCSLDPFQHPTGWEEPPKALVTYHANYAANEEKIGKLKKAGVWDAWSEEKKSCLVRDPLAELQPDKEEERRMVEVVKKRAGVYLDKQAHPEFANVVLVTAANHAYFSIYNNWRCNAERYGLDWAVVANDEDAFKHLGDRGMLAMGEKVSGMNGWGSAKLDSVGRNKMFMVLTMMRSAGLGVVFTDADNMFHKDPFAPGAHLGDLIRSSRYDYVYQEELSQAPNKDHVVPGDGGNTGFFYATAQRNPKMISLFADVVLEVDRQREDAFRRYGERLGADQPIFWQVMQKLRSTGGKAGPGTFKCAQLCQQRATCEAPEGDTMQYCSMDPFQHPTGWESPPKDLVTYHANYAANEAKIGKLEKAGVWGAWSEKAQRCIGSAKLELQSDASSPGAAVSSGDAPDVGPALRCLRQTTPQLDLAYPPDAEAHFQEVRQALSPWFDYAANKFMKDMKNPYHCALL</sequence>
<accession>A0AA36HQF3</accession>
<protein>
    <recommendedName>
        <fullName evidence="1">Nucleotide-diphospho-sugar transferase domain-containing protein</fullName>
    </recommendedName>
</protein>
<dbReference type="EMBL" id="CAUJNA010000147">
    <property type="protein sequence ID" value="CAJ1372639.1"/>
    <property type="molecule type" value="Genomic_DNA"/>
</dbReference>
<dbReference type="PANTHER" id="PTHR46936">
    <property type="entry name" value="ARABINOSYLTRANSFERASE XEG113"/>
    <property type="match status" value="1"/>
</dbReference>
<organism evidence="2 3">
    <name type="scientific">Effrenium voratum</name>
    <dbReference type="NCBI Taxonomy" id="2562239"/>
    <lineage>
        <taxon>Eukaryota</taxon>
        <taxon>Sar</taxon>
        <taxon>Alveolata</taxon>
        <taxon>Dinophyceae</taxon>
        <taxon>Suessiales</taxon>
        <taxon>Symbiodiniaceae</taxon>
        <taxon>Effrenium</taxon>
    </lineage>
</organism>
<dbReference type="Pfam" id="PF03407">
    <property type="entry name" value="Nucleotid_trans"/>
    <property type="match status" value="2"/>
</dbReference>
<dbReference type="InterPro" id="IPR005069">
    <property type="entry name" value="Nucl-diP-sugar_transferase"/>
</dbReference>
<dbReference type="AlphaFoldDB" id="A0AA36HQF3"/>
<dbReference type="GO" id="GO:0005794">
    <property type="term" value="C:Golgi apparatus"/>
    <property type="evidence" value="ECO:0007669"/>
    <property type="project" value="TreeGrafter"/>
</dbReference>
<dbReference type="GO" id="GO:0052636">
    <property type="term" value="F:arabinosyltransferase activity"/>
    <property type="evidence" value="ECO:0007669"/>
    <property type="project" value="TreeGrafter"/>
</dbReference>
<keyword evidence="3" id="KW-1185">Reference proteome</keyword>
<reference evidence="2" key="1">
    <citation type="submission" date="2023-08" db="EMBL/GenBank/DDBJ databases">
        <authorList>
            <person name="Chen Y."/>
            <person name="Shah S."/>
            <person name="Dougan E. K."/>
            <person name="Thang M."/>
            <person name="Chan C."/>
        </authorList>
    </citation>
    <scope>NUCLEOTIDE SEQUENCE</scope>
</reference>
<gene>
    <name evidence="2" type="ORF">EVOR1521_LOCUS2671</name>
</gene>
<feature type="domain" description="Nucleotide-diphospho-sugar transferase" evidence="1">
    <location>
        <begin position="150"/>
        <end position="315"/>
    </location>
</feature>
<evidence type="ECO:0000313" key="3">
    <source>
        <dbReference type="Proteomes" id="UP001178507"/>
    </source>
</evidence>
<evidence type="ECO:0000313" key="2">
    <source>
        <dbReference type="EMBL" id="CAJ1372639.1"/>
    </source>
</evidence>
<dbReference type="InterPro" id="IPR053250">
    <property type="entry name" value="Glycosyltransferase_77"/>
</dbReference>